<evidence type="ECO:0000256" key="1">
    <source>
        <dbReference type="SAM" id="MobiDB-lite"/>
    </source>
</evidence>
<feature type="region of interest" description="Disordered" evidence="1">
    <location>
        <begin position="34"/>
        <end position="92"/>
    </location>
</feature>
<accession>A0A378VZY9</accession>
<sequence>MNAAQLDHTAKVLAEMLTFKQPADAVLSAYFRKHKSSAAKTATKSPKPPLPRCDTIKNQYRPAPSARAAAQSRTRRAGSRQKYQHQPNQRPA</sequence>
<proteinExistence type="predicted"/>
<reference evidence="2" key="1">
    <citation type="submission" date="2018-06" db="EMBL/GenBank/DDBJ databases">
        <authorList>
            <consortium name="Pathogen Informatics"/>
            <person name="Doyle S."/>
        </authorList>
    </citation>
    <scope>NUCLEOTIDE SEQUENCE [LARGE SCALE GENOMIC DNA]</scope>
    <source>
        <strain evidence="2">NCTC11421</strain>
    </source>
</reference>
<dbReference type="EMBL" id="UGRI01000001">
    <property type="protein sequence ID" value="SUA23804.1"/>
    <property type="molecule type" value="Genomic_DNA"/>
</dbReference>
<organism evidence="2">
    <name type="scientific">Neisseria gonorrhoeae</name>
    <dbReference type="NCBI Taxonomy" id="485"/>
    <lineage>
        <taxon>Bacteria</taxon>
        <taxon>Pseudomonadati</taxon>
        <taxon>Pseudomonadota</taxon>
        <taxon>Betaproteobacteria</taxon>
        <taxon>Neisseriales</taxon>
        <taxon>Neisseriaceae</taxon>
        <taxon>Neisseria</taxon>
    </lineage>
</organism>
<dbReference type="AlphaFoldDB" id="A0A378VZY9"/>
<evidence type="ECO:0000313" key="2">
    <source>
        <dbReference type="EMBL" id="SUA23804.1"/>
    </source>
</evidence>
<name>A0A378VZY9_NEIGO</name>
<gene>
    <name evidence="2" type="ORF">NCTC11421_01794</name>
</gene>
<feature type="compositionally biased region" description="Low complexity" evidence="1">
    <location>
        <begin position="61"/>
        <end position="72"/>
    </location>
</feature>
<protein>
    <submittedName>
        <fullName evidence="2">SUN-family protein</fullName>
    </submittedName>
</protein>
<feature type="compositionally biased region" description="Basic residues" evidence="1">
    <location>
        <begin position="73"/>
        <end position="83"/>
    </location>
</feature>